<evidence type="ECO:0000256" key="7">
    <source>
        <dbReference type="HAMAP-Rule" id="MF_01315"/>
    </source>
</evidence>
<dbReference type="Proteomes" id="UP000228689">
    <property type="component" value="Unassembled WGS sequence"/>
</dbReference>
<evidence type="ECO:0000256" key="9">
    <source>
        <dbReference type="SAM" id="MobiDB-lite"/>
    </source>
</evidence>
<dbReference type="SUPFAM" id="SSF46946">
    <property type="entry name" value="S13-like H2TH domain"/>
    <property type="match status" value="1"/>
</dbReference>
<dbReference type="EMBL" id="PFMC01000061">
    <property type="protein sequence ID" value="PIY94524.1"/>
    <property type="molecule type" value="Genomic_DNA"/>
</dbReference>
<dbReference type="PROSITE" id="PS50159">
    <property type="entry name" value="RIBOSOMAL_S13_2"/>
    <property type="match status" value="1"/>
</dbReference>
<name>A0A2M7RCY1_9BACT</name>
<keyword evidence="5 7" id="KW-0687">Ribonucleoprotein</keyword>
<dbReference type="NCBIfam" id="TIGR03631">
    <property type="entry name" value="uS13_bact"/>
    <property type="match status" value="1"/>
</dbReference>
<dbReference type="InterPro" id="IPR027437">
    <property type="entry name" value="Rbsml_uS13_C"/>
</dbReference>
<evidence type="ECO:0000256" key="1">
    <source>
        <dbReference type="ARBA" id="ARBA00008080"/>
    </source>
</evidence>
<organism evidence="10 11">
    <name type="scientific">Candidatus Komeilibacteria bacterium CG_4_10_14_0_8_um_filter_37_78</name>
    <dbReference type="NCBI Taxonomy" id="1974471"/>
    <lineage>
        <taxon>Bacteria</taxon>
        <taxon>Candidatus Komeiliibacteriota</taxon>
    </lineage>
</organism>
<dbReference type="InterPro" id="IPR010979">
    <property type="entry name" value="Ribosomal_uS13-like_H2TH"/>
</dbReference>
<evidence type="ECO:0000256" key="5">
    <source>
        <dbReference type="ARBA" id="ARBA00023274"/>
    </source>
</evidence>
<comment type="caution">
    <text evidence="10">The sequence shown here is derived from an EMBL/GenBank/DDBJ whole genome shotgun (WGS) entry which is preliminary data.</text>
</comment>
<dbReference type="GO" id="GO:0000049">
    <property type="term" value="F:tRNA binding"/>
    <property type="evidence" value="ECO:0007669"/>
    <property type="project" value="UniProtKB-UniRule"/>
</dbReference>
<evidence type="ECO:0000256" key="8">
    <source>
        <dbReference type="RuleBase" id="RU003830"/>
    </source>
</evidence>
<evidence type="ECO:0000256" key="6">
    <source>
        <dbReference type="ARBA" id="ARBA00035166"/>
    </source>
</evidence>
<dbReference type="GO" id="GO:0006412">
    <property type="term" value="P:translation"/>
    <property type="evidence" value="ECO:0007669"/>
    <property type="project" value="UniProtKB-UniRule"/>
</dbReference>
<gene>
    <name evidence="7" type="primary">rpsM</name>
    <name evidence="10" type="ORF">COY67_02330</name>
</gene>
<dbReference type="InterPro" id="IPR019980">
    <property type="entry name" value="Ribosomal_uS13_bac-type"/>
</dbReference>
<keyword evidence="3 7" id="KW-0694">RNA-binding</keyword>
<feature type="region of interest" description="Disordered" evidence="9">
    <location>
        <begin position="87"/>
        <end position="129"/>
    </location>
</feature>
<comment type="function">
    <text evidence="7">Located at the top of the head of the 30S subunit, it contacts several helices of the 16S rRNA. In the 70S ribosome it contacts the 23S rRNA (bridge B1a) and protein L5 of the 50S subunit (bridge B1b), connecting the 2 subunits; these bridges are implicated in subunit movement. Contacts the tRNAs in the A and P-sites.</text>
</comment>
<protein>
    <recommendedName>
        <fullName evidence="6 7">Small ribosomal subunit protein uS13</fullName>
    </recommendedName>
</protein>
<comment type="subunit">
    <text evidence="7">Part of the 30S ribosomal subunit. Forms a loose heterodimer with protein S19. Forms two bridges to the 50S subunit in the 70S ribosome.</text>
</comment>
<evidence type="ECO:0000313" key="11">
    <source>
        <dbReference type="Proteomes" id="UP000228689"/>
    </source>
</evidence>
<sequence length="129" mass="14492">MARIANANVPNEKRVEVGLTYIFGIGPATAVKILEGIKMDPNIRVKDLTEAQIQELRDYIDKHVSVEGDLRREVLLNIKRLKEISSYRGSRHTKRLPARGQRTKTNSRTVRGNVRRTIGSGKDKAAAKT</sequence>
<dbReference type="HAMAP" id="MF_01315">
    <property type="entry name" value="Ribosomal_uS13"/>
    <property type="match status" value="1"/>
</dbReference>
<evidence type="ECO:0000313" key="10">
    <source>
        <dbReference type="EMBL" id="PIY94524.1"/>
    </source>
</evidence>
<dbReference type="GO" id="GO:0005829">
    <property type="term" value="C:cytosol"/>
    <property type="evidence" value="ECO:0007669"/>
    <property type="project" value="TreeGrafter"/>
</dbReference>
<proteinExistence type="inferred from homology"/>
<dbReference type="InterPro" id="IPR001892">
    <property type="entry name" value="Ribosomal_uS13"/>
</dbReference>
<dbReference type="PANTHER" id="PTHR10871:SF1">
    <property type="entry name" value="SMALL RIBOSOMAL SUBUNIT PROTEIN US13M"/>
    <property type="match status" value="1"/>
</dbReference>
<dbReference type="GO" id="GO:0015935">
    <property type="term" value="C:small ribosomal subunit"/>
    <property type="evidence" value="ECO:0007669"/>
    <property type="project" value="TreeGrafter"/>
</dbReference>
<keyword evidence="7" id="KW-0820">tRNA-binding</keyword>
<evidence type="ECO:0000256" key="4">
    <source>
        <dbReference type="ARBA" id="ARBA00022980"/>
    </source>
</evidence>
<keyword evidence="4 7" id="KW-0689">Ribosomal protein</keyword>
<accession>A0A2M7RCY1</accession>
<reference evidence="11" key="1">
    <citation type="submission" date="2017-09" db="EMBL/GenBank/DDBJ databases">
        <title>Depth-based differentiation of microbial function through sediment-hosted aquifers and enrichment of novel symbionts in the deep terrestrial subsurface.</title>
        <authorList>
            <person name="Probst A.J."/>
            <person name="Ladd B."/>
            <person name="Jarett J.K."/>
            <person name="Geller-Mcgrath D.E."/>
            <person name="Sieber C.M.K."/>
            <person name="Emerson J.B."/>
            <person name="Anantharaman K."/>
            <person name="Thomas B.C."/>
            <person name="Malmstrom R."/>
            <person name="Stieglmeier M."/>
            <person name="Klingl A."/>
            <person name="Woyke T."/>
            <person name="Ryan C.M."/>
            <person name="Banfield J.F."/>
        </authorList>
    </citation>
    <scope>NUCLEOTIDE SEQUENCE [LARGE SCALE GENOMIC DNA]</scope>
</reference>
<dbReference type="PANTHER" id="PTHR10871">
    <property type="entry name" value="30S RIBOSOMAL PROTEIN S13/40S RIBOSOMAL PROTEIN S18"/>
    <property type="match status" value="1"/>
</dbReference>
<dbReference type="Pfam" id="PF00416">
    <property type="entry name" value="Ribosomal_S13"/>
    <property type="match status" value="1"/>
</dbReference>
<dbReference type="PIRSF" id="PIRSF002134">
    <property type="entry name" value="Ribosomal_S13"/>
    <property type="match status" value="1"/>
</dbReference>
<dbReference type="Gene3D" id="4.10.910.10">
    <property type="entry name" value="30s ribosomal protein s13, domain 2"/>
    <property type="match status" value="1"/>
</dbReference>
<comment type="similarity">
    <text evidence="1 7 8">Belongs to the universal ribosomal protein uS13 family.</text>
</comment>
<evidence type="ECO:0000256" key="3">
    <source>
        <dbReference type="ARBA" id="ARBA00022884"/>
    </source>
</evidence>
<evidence type="ECO:0000256" key="2">
    <source>
        <dbReference type="ARBA" id="ARBA00022730"/>
    </source>
</evidence>
<dbReference type="FunFam" id="1.10.8.50:FF:000001">
    <property type="entry name" value="30S ribosomal protein S13"/>
    <property type="match status" value="1"/>
</dbReference>
<dbReference type="GO" id="GO:0019843">
    <property type="term" value="F:rRNA binding"/>
    <property type="evidence" value="ECO:0007669"/>
    <property type="project" value="UniProtKB-UniRule"/>
</dbReference>
<keyword evidence="2 7" id="KW-0699">rRNA-binding</keyword>
<dbReference type="Gene3D" id="1.10.8.50">
    <property type="match status" value="1"/>
</dbReference>
<dbReference type="GO" id="GO:0003735">
    <property type="term" value="F:structural constituent of ribosome"/>
    <property type="evidence" value="ECO:0007669"/>
    <property type="project" value="InterPro"/>
</dbReference>
<dbReference type="AlphaFoldDB" id="A0A2M7RCY1"/>